<dbReference type="PANTHER" id="PTHR11361">
    <property type="entry name" value="DNA MISMATCH REPAIR PROTEIN MUTS FAMILY MEMBER"/>
    <property type="match status" value="1"/>
</dbReference>
<dbReference type="SMART" id="SM00533">
    <property type="entry name" value="MUTSd"/>
    <property type="match status" value="1"/>
</dbReference>
<dbReference type="Gene3D" id="3.40.1170.10">
    <property type="entry name" value="DNA repair protein MutS, domain I"/>
    <property type="match status" value="1"/>
</dbReference>
<dbReference type="GO" id="GO:0140664">
    <property type="term" value="F:ATP-dependent DNA damage sensor activity"/>
    <property type="evidence" value="ECO:0007669"/>
    <property type="project" value="InterPro"/>
</dbReference>
<keyword evidence="9" id="KW-0234">DNA repair</keyword>
<feature type="domain" description="DNA mismatch repair proteins mutS family" evidence="14">
    <location>
        <begin position="755"/>
        <end position="771"/>
    </location>
</feature>
<dbReference type="PANTHER" id="PTHR11361:SF122">
    <property type="entry name" value="DNA MISMATCH REPAIR PROTEIN MSH3"/>
    <property type="match status" value="1"/>
</dbReference>
<name>A0A1E4T7V5_9ASCO</name>
<evidence type="ECO:0000256" key="11">
    <source>
        <dbReference type="ARBA" id="ARBA00025373"/>
    </source>
</evidence>
<comment type="similarity">
    <text evidence="2">Belongs to the DNA mismatch repair MutS family. MSH3 subfamily.</text>
</comment>
<dbReference type="Gene3D" id="3.40.50.300">
    <property type="entry name" value="P-loop containing nucleotide triphosphate hydrolases"/>
    <property type="match status" value="1"/>
</dbReference>
<keyword evidence="16" id="KW-1185">Reference proteome</keyword>
<keyword evidence="5" id="KW-0547">Nucleotide-binding</keyword>
<evidence type="ECO:0000256" key="10">
    <source>
        <dbReference type="ARBA" id="ARBA00023242"/>
    </source>
</evidence>
<evidence type="ECO:0000259" key="14">
    <source>
        <dbReference type="PROSITE" id="PS00486"/>
    </source>
</evidence>
<organism evidence="15 16">
    <name type="scientific">[Candida] arabinofermentans NRRL YB-2248</name>
    <dbReference type="NCBI Taxonomy" id="983967"/>
    <lineage>
        <taxon>Eukaryota</taxon>
        <taxon>Fungi</taxon>
        <taxon>Dikarya</taxon>
        <taxon>Ascomycota</taxon>
        <taxon>Saccharomycotina</taxon>
        <taxon>Pichiomycetes</taxon>
        <taxon>Pichiales</taxon>
        <taxon>Pichiaceae</taxon>
        <taxon>Ogataea</taxon>
        <taxon>Ogataea/Candida clade</taxon>
    </lineage>
</organism>
<dbReference type="AlphaFoldDB" id="A0A1E4T7V5"/>
<dbReference type="GO" id="GO:0030983">
    <property type="term" value="F:mismatched DNA binding"/>
    <property type="evidence" value="ECO:0007669"/>
    <property type="project" value="InterPro"/>
</dbReference>
<dbReference type="InterPro" id="IPR036678">
    <property type="entry name" value="MutS_con_dom_sf"/>
</dbReference>
<gene>
    <name evidence="15" type="ORF">CANARDRAFT_173721</name>
</gene>
<evidence type="ECO:0000256" key="13">
    <source>
        <dbReference type="ARBA" id="ARBA00029792"/>
    </source>
</evidence>
<evidence type="ECO:0000256" key="9">
    <source>
        <dbReference type="ARBA" id="ARBA00023204"/>
    </source>
</evidence>
<dbReference type="Proteomes" id="UP000094801">
    <property type="component" value="Unassembled WGS sequence"/>
</dbReference>
<proteinExistence type="inferred from homology"/>
<evidence type="ECO:0000256" key="12">
    <source>
        <dbReference type="ARBA" id="ARBA00025902"/>
    </source>
</evidence>
<keyword evidence="7" id="KW-0067">ATP-binding</keyword>
<evidence type="ECO:0000256" key="3">
    <source>
        <dbReference type="ARBA" id="ARBA00019000"/>
    </source>
</evidence>
<dbReference type="InterPro" id="IPR017261">
    <property type="entry name" value="DNA_mismatch_repair_MutS/MSH"/>
</dbReference>
<dbReference type="SUPFAM" id="SSF52540">
    <property type="entry name" value="P-loop containing nucleoside triphosphate hydrolases"/>
    <property type="match status" value="1"/>
</dbReference>
<dbReference type="Gene3D" id="3.30.420.110">
    <property type="entry name" value="MutS, connector domain"/>
    <property type="match status" value="1"/>
</dbReference>
<reference evidence="16" key="1">
    <citation type="submission" date="2016-04" db="EMBL/GenBank/DDBJ databases">
        <title>Comparative genomics of biotechnologically important yeasts.</title>
        <authorList>
            <consortium name="DOE Joint Genome Institute"/>
            <person name="Riley R."/>
            <person name="Haridas S."/>
            <person name="Wolfe K.H."/>
            <person name="Lopes M.R."/>
            <person name="Hittinger C.T."/>
            <person name="Goker M."/>
            <person name="Salamov A."/>
            <person name="Wisecaver J."/>
            <person name="Long T.M."/>
            <person name="Aerts A.L."/>
            <person name="Barry K."/>
            <person name="Choi C."/>
            <person name="Clum A."/>
            <person name="Coughlan A.Y."/>
            <person name="Deshpande S."/>
            <person name="Douglass A.P."/>
            <person name="Hanson S.J."/>
            <person name="Klenk H.-P."/>
            <person name="Labutti K."/>
            <person name="Lapidus A."/>
            <person name="Lindquist E."/>
            <person name="Lipzen A."/>
            <person name="Meier-Kolthoff J.P."/>
            <person name="Ohm R.A."/>
            <person name="Otillar R.P."/>
            <person name="Pangilinan J."/>
            <person name="Peng Y."/>
            <person name="Rokas A."/>
            <person name="Rosa C.A."/>
            <person name="Scheuner C."/>
            <person name="Sibirny A.A."/>
            <person name="Slot J.C."/>
            <person name="Stielow J.B."/>
            <person name="Sun H."/>
            <person name="Kurtzman C.P."/>
            <person name="Blackwell M."/>
            <person name="Grigoriev I.V."/>
            <person name="Jeffries T.W."/>
        </authorList>
    </citation>
    <scope>NUCLEOTIDE SEQUENCE [LARGE SCALE GENOMIC DNA]</scope>
    <source>
        <strain evidence="16">NRRL YB-2248</strain>
    </source>
</reference>
<dbReference type="GO" id="GO:0006298">
    <property type="term" value="P:mismatch repair"/>
    <property type="evidence" value="ECO:0007669"/>
    <property type="project" value="InterPro"/>
</dbReference>
<evidence type="ECO:0000256" key="1">
    <source>
        <dbReference type="ARBA" id="ARBA00004123"/>
    </source>
</evidence>
<dbReference type="InterPro" id="IPR000432">
    <property type="entry name" value="DNA_mismatch_repair_MutS_C"/>
</dbReference>
<evidence type="ECO:0000256" key="4">
    <source>
        <dbReference type="ARBA" id="ARBA00022151"/>
    </source>
</evidence>
<protein>
    <recommendedName>
        <fullName evidence="3">DNA mismatch repair protein MSH3</fullName>
    </recommendedName>
    <alternativeName>
        <fullName evidence="4">DNA mismatch repair protein msh3</fullName>
    </alternativeName>
    <alternativeName>
        <fullName evidence="13">MutS protein homolog 3</fullName>
    </alternativeName>
</protein>
<dbReference type="InterPro" id="IPR036187">
    <property type="entry name" value="DNA_mismatch_repair_MutS_sf"/>
</dbReference>
<evidence type="ECO:0000256" key="5">
    <source>
        <dbReference type="ARBA" id="ARBA00022741"/>
    </source>
</evidence>
<dbReference type="SUPFAM" id="SSF48334">
    <property type="entry name" value="DNA repair protein MutS, domain III"/>
    <property type="match status" value="1"/>
</dbReference>
<evidence type="ECO:0000256" key="2">
    <source>
        <dbReference type="ARBA" id="ARBA00007094"/>
    </source>
</evidence>
<dbReference type="SMART" id="SM00534">
    <property type="entry name" value="MUTSac"/>
    <property type="match status" value="1"/>
</dbReference>
<dbReference type="Pfam" id="PF00488">
    <property type="entry name" value="MutS_V"/>
    <property type="match status" value="1"/>
</dbReference>
<dbReference type="PROSITE" id="PS00486">
    <property type="entry name" value="DNA_MISMATCH_REPAIR_2"/>
    <property type="match status" value="1"/>
</dbReference>
<dbReference type="Pfam" id="PF05192">
    <property type="entry name" value="MutS_III"/>
    <property type="match status" value="1"/>
</dbReference>
<evidence type="ECO:0000256" key="8">
    <source>
        <dbReference type="ARBA" id="ARBA00023125"/>
    </source>
</evidence>
<comment type="subcellular location">
    <subcellularLocation>
        <location evidence="1">Nucleus</location>
    </subcellularLocation>
</comment>
<keyword evidence="10" id="KW-0539">Nucleus</keyword>
<dbReference type="InterPro" id="IPR007695">
    <property type="entry name" value="DNA_mismatch_repair_MutS-lik_N"/>
</dbReference>
<dbReference type="EMBL" id="KV453847">
    <property type="protein sequence ID" value="ODV87822.1"/>
    <property type="molecule type" value="Genomic_DNA"/>
</dbReference>
<dbReference type="PIRSF" id="PIRSF037677">
    <property type="entry name" value="DNA_mis_repair_Msh6"/>
    <property type="match status" value="1"/>
</dbReference>
<dbReference type="InterPro" id="IPR016151">
    <property type="entry name" value="DNA_mismatch_repair_MutS_N"/>
</dbReference>
<evidence type="ECO:0000313" key="15">
    <source>
        <dbReference type="EMBL" id="ODV87822.1"/>
    </source>
</evidence>
<dbReference type="Gene3D" id="1.10.1420.10">
    <property type="match status" value="2"/>
</dbReference>
<dbReference type="STRING" id="983967.A0A1E4T7V5"/>
<dbReference type="InterPro" id="IPR027417">
    <property type="entry name" value="P-loop_NTPase"/>
</dbReference>
<dbReference type="Pfam" id="PF01624">
    <property type="entry name" value="MutS_I"/>
    <property type="match status" value="1"/>
</dbReference>
<dbReference type="OrthoDB" id="121051at2759"/>
<dbReference type="InterPro" id="IPR007861">
    <property type="entry name" value="DNA_mismatch_repair_MutS_clamp"/>
</dbReference>
<keyword evidence="6" id="KW-0227">DNA damage</keyword>
<dbReference type="NCBIfam" id="NF003810">
    <property type="entry name" value="PRK05399.1"/>
    <property type="match status" value="1"/>
</dbReference>
<dbReference type="GO" id="GO:0006312">
    <property type="term" value="P:mitotic recombination"/>
    <property type="evidence" value="ECO:0007669"/>
    <property type="project" value="TreeGrafter"/>
</dbReference>
<evidence type="ECO:0000256" key="6">
    <source>
        <dbReference type="ARBA" id="ARBA00022763"/>
    </source>
</evidence>
<dbReference type="SUPFAM" id="SSF55271">
    <property type="entry name" value="DNA repair protein MutS, domain I"/>
    <property type="match status" value="1"/>
</dbReference>
<keyword evidence="8" id="KW-0238">DNA-binding</keyword>
<dbReference type="GO" id="GO:0005524">
    <property type="term" value="F:ATP binding"/>
    <property type="evidence" value="ECO:0007669"/>
    <property type="project" value="UniProtKB-KW"/>
</dbReference>
<comment type="function">
    <text evidence="11">Component of the post-replicative DNA mismatch repair system (MMR). Heterodimerizes with MSH2 to form MutS beta, which binds to DNA mismatches thereby initiating DNA repair. MSH3 provides substrate-binding and substrate specificity to the complex. When bound, the MutS beta heterodimer bends the DNA helix and shields approximately 20 base pairs. Acts mainly to repair insertion-deletion loops (IDLs) from 2 to 13 nucleotides in size, but can also repair base-base and single insertion-deletion mismatches that occur during replication. After mismatch binding, forms a ternary complex with the MutL alpha heterodimer, which is thought to be responsible for directing the downstream MMR events, including strand discrimination, excision, and resynthesis. ATP binding and hydrolysis play a pivotal role in mismatch repair functions.</text>
</comment>
<sequence length="883" mass="100544">MNHVAKKAKISTTLTPLDQQFVELKRSNQDKVLAIQVGYKYKFFGEDAKLASAILNIMLIPGKMSVDPLNSSLEDRQYQKYAYCSIPENRIHIHLKRLLAEGLKVGIVDQNETTAIKSNSSSKSKVFLREISKVYTTSTYIDEEFIKEGNYLICLKENEPNKDKISMVAVNIYSADILHDQFVDTFTRQELETRFLHLNPVEFILIGGISHATTKCIENFEAFRNDDVGKLRINRFECQPINQVLDLLKDHLGDSSSFGLIAEMPHDVQCCFSQLSAYLKDFGLDNIFKLSDNYSHFSSLDKRLTLDANTLKNLEIFSNATNGLENGSLIWLLDHTRSSYGARLLRKWVGSPLTSKEEILERSSCVECIIQQYKSIPIEKSVTLLKNSVDLELALSRIHFGRSKRKNTYLFLKAFNEIFEVFGGLKDELIKFESMYLSGIFHQLKQISTNDLKEFEKLIKMIHSPAALDDKKSDSDEHIVKYFNTNFYDFDKIKHFYDVIDGIENQLNDELKEIQKIVKRTNMKYLTNNSEPYLIEVRNAQVGSLPKDWIKINGTKSVSRFRTPKTSQLYKSIQYNKELLVNQCNECYNGFLEKIDDCHHSLNKIVKLLANLDCMISLAAASSLHENYTKPSFTDVQEINLIGSRNPIAENLQLSHTSGMYISNDIKMRVEDGRVAIITGPNMGGKSSFIRQVALTVIMAQLGCFIPASEGSTLGIFDSVLTRMGAQDDLMRGQSTFQVELSECSSIIRACTDKSLVLLDEVGRGTSTVDGYAIAHSILSYLITDIKPFVLFITHFQKLKTFERFKEVKNYHLGFQKSDDELIFTYKLTDGCCDRSYGIHCANLAGLSKEITTKAHVMSTFNYKKIKDSNDYGKLWEIVDELD</sequence>
<comment type="subunit">
    <text evidence="12">Heterodimer consisting of MSH2-MSH3 (MutS beta). Forms a ternary complex with MutL alpha (MLH1-PMS1).</text>
</comment>
<evidence type="ECO:0000256" key="7">
    <source>
        <dbReference type="ARBA" id="ARBA00022840"/>
    </source>
</evidence>
<dbReference type="InterPro" id="IPR007696">
    <property type="entry name" value="DNA_mismatch_repair_MutS_core"/>
</dbReference>
<accession>A0A1E4T7V5</accession>
<dbReference type="Pfam" id="PF05190">
    <property type="entry name" value="MutS_IV"/>
    <property type="match status" value="1"/>
</dbReference>
<evidence type="ECO:0000313" key="16">
    <source>
        <dbReference type="Proteomes" id="UP000094801"/>
    </source>
</evidence>
<dbReference type="GO" id="GO:0005634">
    <property type="term" value="C:nucleus"/>
    <property type="evidence" value="ECO:0007669"/>
    <property type="project" value="UniProtKB-SubCell"/>
</dbReference>
<dbReference type="InterPro" id="IPR045076">
    <property type="entry name" value="MutS"/>
</dbReference>